<feature type="compositionally biased region" description="Basic residues" evidence="1">
    <location>
        <begin position="39"/>
        <end position="54"/>
    </location>
</feature>
<feature type="compositionally biased region" description="Basic and acidic residues" evidence="1">
    <location>
        <begin position="18"/>
        <end position="38"/>
    </location>
</feature>
<evidence type="ECO:0000256" key="1">
    <source>
        <dbReference type="SAM" id="MobiDB-lite"/>
    </source>
</evidence>
<protein>
    <submittedName>
        <fullName evidence="2">Uncharacterized protein</fullName>
    </submittedName>
</protein>
<evidence type="ECO:0000313" key="2">
    <source>
        <dbReference type="EMBL" id="CAA9302604.1"/>
    </source>
</evidence>
<feature type="non-terminal residue" evidence="2">
    <location>
        <position position="70"/>
    </location>
</feature>
<feature type="region of interest" description="Disordered" evidence="1">
    <location>
        <begin position="18"/>
        <end position="70"/>
    </location>
</feature>
<proteinExistence type="predicted"/>
<sequence length="70" mass="7885">PARRGARHVRALRRLACREGRARAAPGGDRREDRDPARVRAHRSAVQHGAHRRDVRAAHDLRTPRRSGAV</sequence>
<name>A0A6J4KD22_9BACT</name>
<organism evidence="2">
    <name type="scientific">uncultured Gemmatimonadaceae bacterium</name>
    <dbReference type="NCBI Taxonomy" id="246130"/>
    <lineage>
        <taxon>Bacteria</taxon>
        <taxon>Pseudomonadati</taxon>
        <taxon>Gemmatimonadota</taxon>
        <taxon>Gemmatimonadia</taxon>
        <taxon>Gemmatimonadales</taxon>
        <taxon>Gemmatimonadaceae</taxon>
        <taxon>environmental samples</taxon>
    </lineage>
</organism>
<dbReference type="AlphaFoldDB" id="A0A6J4KD22"/>
<feature type="non-terminal residue" evidence="2">
    <location>
        <position position="1"/>
    </location>
</feature>
<reference evidence="2" key="1">
    <citation type="submission" date="2020-02" db="EMBL/GenBank/DDBJ databases">
        <authorList>
            <person name="Meier V. D."/>
        </authorList>
    </citation>
    <scope>NUCLEOTIDE SEQUENCE</scope>
    <source>
        <strain evidence="2">AVDCRST_MAG11</strain>
    </source>
</reference>
<gene>
    <name evidence="2" type="ORF">AVDCRST_MAG11-940</name>
</gene>
<dbReference type="EMBL" id="CADCTU010000209">
    <property type="protein sequence ID" value="CAA9302604.1"/>
    <property type="molecule type" value="Genomic_DNA"/>
</dbReference>
<accession>A0A6J4KD22</accession>